<dbReference type="PROSITE" id="PS51755">
    <property type="entry name" value="OMPR_PHOB"/>
    <property type="match status" value="1"/>
</dbReference>
<evidence type="ECO:0000256" key="4">
    <source>
        <dbReference type="ARBA" id="ARBA00023012"/>
    </source>
</evidence>
<keyword evidence="7" id="KW-0804">Transcription</keyword>
<dbReference type="EMBL" id="JQED01000056">
    <property type="protein sequence ID" value="KGJ86722.1"/>
    <property type="molecule type" value="Genomic_DNA"/>
</dbReference>
<dbReference type="GO" id="GO:0006355">
    <property type="term" value="P:regulation of DNA-templated transcription"/>
    <property type="evidence" value="ECO:0007669"/>
    <property type="project" value="InterPro"/>
</dbReference>
<accession>A0A099K9J2</accession>
<sequence>MPDSNSSVKKILLVEDDRQLSDLVTDFLTSEGFHVKQEFRGDTVAKRVKLFSPDLIILDVMLPGKDGFGVCRDLRPDFNGPVLMLTAKGTDFDQVLGLEIGADDYVIKPVEPRVLLARVNALLRRGELPNQSEEKGEITCGSLYINKASRKVTLQNENVDLTSQEFDLLWLLAGKSGEVQNRDYIYKAVIGREYDGLDRSVDVRISRLRKKLHDSTDTPFRIKTIWGQGYLFVPDAWN</sequence>
<dbReference type="InterPro" id="IPR036388">
    <property type="entry name" value="WH-like_DNA-bd_sf"/>
</dbReference>
<evidence type="ECO:0000256" key="8">
    <source>
        <dbReference type="PROSITE-ProRule" id="PRU00169"/>
    </source>
</evidence>
<keyword evidence="2" id="KW-0963">Cytoplasm</keyword>
<dbReference type="SMART" id="SM00862">
    <property type="entry name" value="Trans_reg_C"/>
    <property type="match status" value="1"/>
</dbReference>
<evidence type="ECO:0000259" key="11">
    <source>
        <dbReference type="PROSITE" id="PS51755"/>
    </source>
</evidence>
<dbReference type="Gene3D" id="3.40.50.2300">
    <property type="match status" value="1"/>
</dbReference>
<dbReference type="OrthoDB" id="9802426at2"/>
<dbReference type="PANTHER" id="PTHR48111:SF47">
    <property type="entry name" value="TRANSCRIPTIONAL REGULATORY PROTEIN RSTA"/>
    <property type="match status" value="1"/>
</dbReference>
<dbReference type="FunFam" id="1.10.10.10:FF:000099">
    <property type="entry name" value="Two-component system response regulator TorR"/>
    <property type="match status" value="1"/>
</dbReference>
<evidence type="ECO:0000259" key="10">
    <source>
        <dbReference type="PROSITE" id="PS50110"/>
    </source>
</evidence>
<dbReference type="InterPro" id="IPR011006">
    <property type="entry name" value="CheY-like_superfamily"/>
</dbReference>
<keyword evidence="5" id="KW-0805">Transcription regulation</keyword>
<protein>
    <submittedName>
        <fullName evidence="12">Two component transcriptional regulator, winged helix family</fullName>
    </submittedName>
</protein>
<dbReference type="Gene3D" id="6.10.250.690">
    <property type="match status" value="1"/>
</dbReference>
<evidence type="ECO:0000256" key="5">
    <source>
        <dbReference type="ARBA" id="ARBA00023015"/>
    </source>
</evidence>
<dbReference type="Pfam" id="PF00486">
    <property type="entry name" value="Trans_reg_C"/>
    <property type="match status" value="1"/>
</dbReference>
<dbReference type="SUPFAM" id="SSF46894">
    <property type="entry name" value="C-terminal effector domain of the bipartite response regulators"/>
    <property type="match status" value="1"/>
</dbReference>
<organism evidence="12 13">
    <name type="scientific">Colwellia psychrerythraea</name>
    <name type="common">Vibrio psychroerythus</name>
    <dbReference type="NCBI Taxonomy" id="28229"/>
    <lineage>
        <taxon>Bacteria</taxon>
        <taxon>Pseudomonadati</taxon>
        <taxon>Pseudomonadota</taxon>
        <taxon>Gammaproteobacteria</taxon>
        <taxon>Alteromonadales</taxon>
        <taxon>Colwelliaceae</taxon>
        <taxon>Colwellia</taxon>
    </lineage>
</organism>
<dbReference type="InterPro" id="IPR001867">
    <property type="entry name" value="OmpR/PhoB-type_DNA-bd"/>
</dbReference>
<gene>
    <name evidence="12" type="ORF">ND2E_0894</name>
</gene>
<comment type="caution">
    <text evidence="12">The sequence shown here is derived from an EMBL/GenBank/DDBJ whole genome shotgun (WGS) entry which is preliminary data.</text>
</comment>
<evidence type="ECO:0000313" key="13">
    <source>
        <dbReference type="Proteomes" id="UP000029843"/>
    </source>
</evidence>
<comment type="subcellular location">
    <subcellularLocation>
        <location evidence="1">Cytoplasm</location>
    </subcellularLocation>
</comment>
<dbReference type="InterPro" id="IPR001789">
    <property type="entry name" value="Sig_transdc_resp-reg_receiver"/>
</dbReference>
<dbReference type="Proteomes" id="UP000029843">
    <property type="component" value="Unassembled WGS sequence"/>
</dbReference>
<feature type="domain" description="OmpR/PhoB-type" evidence="11">
    <location>
        <begin position="135"/>
        <end position="234"/>
    </location>
</feature>
<dbReference type="SMART" id="SM00448">
    <property type="entry name" value="REC"/>
    <property type="match status" value="1"/>
</dbReference>
<feature type="domain" description="Response regulatory" evidence="10">
    <location>
        <begin position="10"/>
        <end position="123"/>
    </location>
</feature>
<name>A0A099K9J2_COLPS</name>
<dbReference type="GO" id="GO:0000156">
    <property type="term" value="F:phosphorelay response regulator activity"/>
    <property type="evidence" value="ECO:0007669"/>
    <property type="project" value="TreeGrafter"/>
</dbReference>
<evidence type="ECO:0000256" key="6">
    <source>
        <dbReference type="ARBA" id="ARBA00023125"/>
    </source>
</evidence>
<dbReference type="InterPro" id="IPR039420">
    <property type="entry name" value="WalR-like"/>
</dbReference>
<feature type="modified residue" description="4-aspartylphosphate" evidence="8">
    <location>
        <position position="59"/>
    </location>
</feature>
<dbReference type="Gene3D" id="1.10.10.10">
    <property type="entry name" value="Winged helix-like DNA-binding domain superfamily/Winged helix DNA-binding domain"/>
    <property type="match status" value="1"/>
</dbReference>
<dbReference type="PROSITE" id="PS50110">
    <property type="entry name" value="RESPONSE_REGULATORY"/>
    <property type="match status" value="1"/>
</dbReference>
<keyword evidence="6 9" id="KW-0238">DNA-binding</keyword>
<evidence type="ECO:0000313" key="12">
    <source>
        <dbReference type="EMBL" id="KGJ86722.1"/>
    </source>
</evidence>
<dbReference type="RefSeq" id="WP_033095931.1">
    <property type="nucleotide sequence ID" value="NZ_JQED01000056.1"/>
</dbReference>
<evidence type="ECO:0000256" key="2">
    <source>
        <dbReference type="ARBA" id="ARBA00022490"/>
    </source>
</evidence>
<keyword evidence="3 8" id="KW-0597">Phosphoprotein</keyword>
<feature type="DNA-binding region" description="OmpR/PhoB-type" evidence="9">
    <location>
        <begin position="135"/>
        <end position="234"/>
    </location>
</feature>
<dbReference type="GO" id="GO:0032993">
    <property type="term" value="C:protein-DNA complex"/>
    <property type="evidence" value="ECO:0007669"/>
    <property type="project" value="TreeGrafter"/>
</dbReference>
<reference evidence="12 13" key="1">
    <citation type="submission" date="2014-08" db="EMBL/GenBank/DDBJ databases">
        <title>Genomic and Phenotypic Diversity of Colwellia psychrerythraea strains from Disparate Marine Basins.</title>
        <authorList>
            <person name="Techtmann S.M."/>
            <person name="Stelling S.C."/>
            <person name="Utturkar S.M."/>
            <person name="Alshibli N."/>
            <person name="Harris A."/>
            <person name="Brown S.D."/>
            <person name="Hazen T.C."/>
        </authorList>
    </citation>
    <scope>NUCLEOTIDE SEQUENCE [LARGE SCALE GENOMIC DNA]</scope>
    <source>
        <strain evidence="12 13">ND2E</strain>
    </source>
</reference>
<evidence type="ECO:0000256" key="3">
    <source>
        <dbReference type="ARBA" id="ARBA00022553"/>
    </source>
</evidence>
<dbReference type="PATRIC" id="fig|28229.4.peg.4390"/>
<evidence type="ECO:0000256" key="1">
    <source>
        <dbReference type="ARBA" id="ARBA00004496"/>
    </source>
</evidence>
<dbReference type="Pfam" id="PF00072">
    <property type="entry name" value="Response_reg"/>
    <property type="match status" value="1"/>
</dbReference>
<dbReference type="AlphaFoldDB" id="A0A099K9J2"/>
<evidence type="ECO:0000256" key="7">
    <source>
        <dbReference type="ARBA" id="ARBA00023163"/>
    </source>
</evidence>
<proteinExistence type="predicted"/>
<dbReference type="PANTHER" id="PTHR48111">
    <property type="entry name" value="REGULATOR OF RPOS"/>
    <property type="match status" value="1"/>
</dbReference>
<evidence type="ECO:0000256" key="9">
    <source>
        <dbReference type="PROSITE-ProRule" id="PRU01091"/>
    </source>
</evidence>
<dbReference type="GO" id="GO:0005829">
    <property type="term" value="C:cytosol"/>
    <property type="evidence" value="ECO:0007669"/>
    <property type="project" value="TreeGrafter"/>
</dbReference>
<dbReference type="SUPFAM" id="SSF52172">
    <property type="entry name" value="CheY-like"/>
    <property type="match status" value="1"/>
</dbReference>
<keyword evidence="4" id="KW-0902">Two-component regulatory system</keyword>
<dbReference type="CDD" id="cd00383">
    <property type="entry name" value="trans_reg_C"/>
    <property type="match status" value="1"/>
</dbReference>
<dbReference type="GO" id="GO:0000976">
    <property type="term" value="F:transcription cis-regulatory region binding"/>
    <property type="evidence" value="ECO:0007669"/>
    <property type="project" value="TreeGrafter"/>
</dbReference>
<dbReference type="InterPro" id="IPR016032">
    <property type="entry name" value="Sig_transdc_resp-reg_C-effctor"/>
</dbReference>